<comment type="catalytic activity">
    <reaction evidence="3">
        <text>2 GTP = 3',3'-c-di-GMP + 2 diphosphate</text>
        <dbReference type="Rhea" id="RHEA:24898"/>
        <dbReference type="ChEBI" id="CHEBI:33019"/>
        <dbReference type="ChEBI" id="CHEBI:37565"/>
        <dbReference type="ChEBI" id="CHEBI:58805"/>
        <dbReference type="EC" id="2.7.7.65"/>
    </reaction>
</comment>
<feature type="domain" description="GGDEF" evidence="5">
    <location>
        <begin position="302"/>
        <end position="439"/>
    </location>
</feature>
<dbReference type="InterPro" id="IPR050469">
    <property type="entry name" value="Diguanylate_Cyclase"/>
</dbReference>
<dbReference type="NCBIfam" id="TIGR00254">
    <property type="entry name" value="GGDEF"/>
    <property type="match status" value="1"/>
</dbReference>
<evidence type="ECO:0000256" key="4">
    <source>
        <dbReference type="SAM" id="Phobius"/>
    </source>
</evidence>
<sequence>MCEWHFTHSDRTMRPGRNGMRRGRRMESPMLKTVPPELLTESVIRDVESVIARGGLFQRVPEILRASFQAYRHRDLNRYIKLGSPFLMAMILGIIALTTLLQWQALQSRDSALWLGGCAMVAGSVLVGILAVIPTRTQHYYSAIVSVPAVLVIVKLAVMPGLLTIPELAVLESYFCSLAIIVVVLALKLSLRDATLIIVTSLTAVVLIHWLVSPVNIDWPRFAYYCVFVALVCLFIAWQNEEREKRAFFQSVMIAYNAALNDELTQRLAVQANQDPLTGLANRRALDRELALEWERARREGDTVALLYIDVDYFKSYNDRYGHSAGDECLVSLARGIEGSVHRPADTVSRWGGEEFAVLMPGVDHAGARVVADRVLTSIDALAIPHDASSVSRHVTLSIGVACLTPGRVDGVDRLIAAADTALYKAKSAGRHQIAVQAS</sequence>
<dbReference type="CDD" id="cd01949">
    <property type="entry name" value="GGDEF"/>
    <property type="match status" value="1"/>
</dbReference>
<dbReference type="SUPFAM" id="SSF55073">
    <property type="entry name" value="Nucleotide cyclase"/>
    <property type="match status" value="1"/>
</dbReference>
<dbReference type="GO" id="GO:0052621">
    <property type="term" value="F:diguanylate cyclase activity"/>
    <property type="evidence" value="ECO:0007669"/>
    <property type="project" value="UniProtKB-EC"/>
</dbReference>
<evidence type="ECO:0000259" key="5">
    <source>
        <dbReference type="PROSITE" id="PS50887"/>
    </source>
</evidence>
<keyword evidence="7" id="KW-1185">Reference proteome</keyword>
<feature type="transmembrane region" description="Helical" evidence="4">
    <location>
        <begin position="112"/>
        <end position="133"/>
    </location>
</feature>
<dbReference type="PANTHER" id="PTHR45138">
    <property type="entry name" value="REGULATORY COMPONENTS OF SENSORY TRANSDUCTION SYSTEM"/>
    <property type="match status" value="1"/>
</dbReference>
<evidence type="ECO:0000313" key="7">
    <source>
        <dbReference type="Proteomes" id="UP000218332"/>
    </source>
</evidence>
<dbReference type="Proteomes" id="UP000218332">
    <property type="component" value="Unassembled WGS sequence"/>
</dbReference>
<comment type="caution">
    <text evidence="6">The sequence shown here is derived from an EMBL/GenBank/DDBJ whole genome shotgun (WGS) entry which is preliminary data.</text>
</comment>
<proteinExistence type="predicted"/>
<dbReference type="GO" id="GO:0005886">
    <property type="term" value="C:plasma membrane"/>
    <property type="evidence" value="ECO:0007669"/>
    <property type="project" value="TreeGrafter"/>
</dbReference>
<evidence type="ECO:0000256" key="2">
    <source>
        <dbReference type="ARBA" id="ARBA00012528"/>
    </source>
</evidence>
<feature type="transmembrane region" description="Helical" evidence="4">
    <location>
        <begin position="219"/>
        <end position="238"/>
    </location>
</feature>
<gene>
    <name evidence="6" type="ORF">CF392_10355</name>
</gene>
<comment type="cofactor">
    <cofactor evidence="1">
        <name>Mg(2+)</name>
        <dbReference type="ChEBI" id="CHEBI:18420"/>
    </cofactor>
</comment>
<dbReference type="Gene3D" id="3.30.70.270">
    <property type="match status" value="1"/>
</dbReference>
<organism evidence="6 7">
    <name type="scientific">Tamilnaduibacter salinus</name>
    <dbReference type="NCBI Taxonomy" id="1484056"/>
    <lineage>
        <taxon>Bacteria</taxon>
        <taxon>Pseudomonadati</taxon>
        <taxon>Pseudomonadota</taxon>
        <taxon>Gammaproteobacteria</taxon>
        <taxon>Pseudomonadales</taxon>
        <taxon>Marinobacteraceae</taxon>
        <taxon>Tamilnaduibacter</taxon>
    </lineage>
</organism>
<accession>A0A2A2I1T0</accession>
<keyword evidence="4" id="KW-1133">Transmembrane helix</keyword>
<dbReference type="GO" id="GO:1902201">
    <property type="term" value="P:negative regulation of bacterial-type flagellum-dependent cell motility"/>
    <property type="evidence" value="ECO:0007669"/>
    <property type="project" value="TreeGrafter"/>
</dbReference>
<reference evidence="6 7" key="1">
    <citation type="submission" date="2017-07" db="EMBL/GenBank/DDBJ databases">
        <title>Tamlnaduibacter salinus (Mi-7) genome sequencing.</title>
        <authorList>
            <person name="Verma A."/>
            <person name="Krishnamurthi S."/>
        </authorList>
    </citation>
    <scope>NUCLEOTIDE SEQUENCE [LARGE SCALE GENOMIC DNA]</scope>
    <source>
        <strain evidence="6 7">Mi-7</strain>
    </source>
</reference>
<dbReference type="Pfam" id="PF00990">
    <property type="entry name" value="GGDEF"/>
    <property type="match status" value="1"/>
</dbReference>
<dbReference type="InterPro" id="IPR000160">
    <property type="entry name" value="GGDEF_dom"/>
</dbReference>
<dbReference type="PROSITE" id="PS50887">
    <property type="entry name" value="GGDEF"/>
    <property type="match status" value="1"/>
</dbReference>
<dbReference type="FunFam" id="3.30.70.270:FF:000001">
    <property type="entry name" value="Diguanylate cyclase domain protein"/>
    <property type="match status" value="1"/>
</dbReference>
<evidence type="ECO:0000313" key="6">
    <source>
        <dbReference type="EMBL" id="PAV25562.1"/>
    </source>
</evidence>
<feature type="transmembrane region" description="Helical" evidence="4">
    <location>
        <begin position="82"/>
        <end position="106"/>
    </location>
</feature>
<evidence type="ECO:0000256" key="3">
    <source>
        <dbReference type="ARBA" id="ARBA00034247"/>
    </source>
</evidence>
<protein>
    <recommendedName>
        <fullName evidence="2">diguanylate cyclase</fullName>
        <ecNumber evidence="2">2.7.7.65</ecNumber>
    </recommendedName>
</protein>
<keyword evidence="4" id="KW-0812">Transmembrane</keyword>
<name>A0A2A2I1T0_9GAMM</name>
<feature type="transmembrane region" description="Helical" evidence="4">
    <location>
        <begin position="140"/>
        <end position="162"/>
    </location>
</feature>
<dbReference type="InterPro" id="IPR029787">
    <property type="entry name" value="Nucleotide_cyclase"/>
</dbReference>
<dbReference type="EMBL" id="NMPM01000056">
    <property type="protein sequence ID" value="PAV25562.1"/>
    <property type="molecule type" value="Genomic_DNA"/>
</dbReference>
<dbReference type="GO" id="GO:0043709">
    <property type="term" value="P:cell adhesion involved in single-species biofilm formation"/>
    <property type="evidence" value="ECO:0007669"/>
    <property type="project" value="TreeGrafter"/>
</dbReference>
<feature type="transmembrane region" description="Helical" evidence="4">
    <location>
        <begin position="168"/>
        <end position="187"/>
    </location>
</feature>
<dbReference type="InterPro" id="IPR043128">
    <property type="entry name" value="Rev_trsase/Diguanyl_cyclase"/>
</dbReference>
<dbReference type="PANTHER" id="PTHR45138:SF9">
    <property type="entry name" value="DIGUANYLATE CYCLASE DGCM-RELATED"/>
    <property type="match status" value="1"/>
</dbReference>
<dbReference type="EC" id="2.7.7.65" evidence="2"/>
<keyword evidence="4" id="KW-0472">Membrane</keyword>
<dbReference type="SMART" id="SM00267">
    <property type="entry name" value="GGDEF"/>
    <property type="match status" value="1"/>
</dbReference>
<feature type="transmembrane region" description="Helical" evidence="4">
    <location>
        <begin position="194"/>
        <end position="213"/>
    </location>
</feature>
<evidence type="ECO:0000256" key="1">
    <source>
        <dbReference type="ARBA" id="ARBA00001946"/>
    </source>
</evidence>
<dbReference type="AlphaFoldDB" id="A0A2A2I1T0"/>